<name>A0A6J4VWG2_9DEIN</name>
<evidence type="ECO:0000256" key="3">
    <source>
        <dbReference type="ARBA" id="ARBA00022884"/>
    </source>
</evidence>
<dbReference type="InterPro" id="IPR020594">
    <property type="entry name" value="Ribosomal_bL9_bac/chp"/>
</dbReference>
<organism evidence="10">
    <name type="scientific">uncultured Truepera sp</name>
    <dbReference type="NCBI Taxonomy" id="543023"/>
    <lineage>
        <taxon>Bacteria</taxon>
        <taxon>Thermotogati</taxon>
        <taxon>Deinococcota</taxon>
        <taxon>Deinococci</taxon>
        <taxon>Trueperales</taxon>
        <taxon>Trueperaceae</taxon>
        <taxon>Truepera</taxon>
        <taxon>environmental samples</taxon>
    </lineage>
</organism>
<dbReference type="InterPro" id="IPR020070">
    <property type="entry name" value="Ribosomal_bL9_N"/>
</dbReference>
<keyword evidence="5 7" id="KW-0687">Ribonucleoprotein</keyword>
<proteinExistence type="inferred from homology"/>
<dbReference type="PANTHER" id="PTHR21368">
    <property type="entry name" value="50S RIBOSOMAL PROTEIN L9"/>
    <property type="match status" value="1"/>
</dbReference>
<evidence type="ECO:0000256" key="6">
    <source>
        <dbReference type="ARBA" id="ARBA00035292"/>
    </source>
</evidence>
<evidence type="ECO:0000256" key="2">
    <source>
        <dbReference type="ARBA" id="ARBA00022730"/>
    </source>
</evidence>
<feature type="domain" description="Ribosomal protein L9" evidence="9">
    <location>
        <begin position="13"/>
        <end position="40"/>
    </location>
</feature>
<dbReference type="GO" id="GO:0005840">
    <property type="term" value="C:ribosome"/>
    <property type="evidence" value="ECO:0007669"/>
    <property type="project" value="UniProtKB-KW"/>
</dbReference>
<dbReference type="SUPFAM" id="SSF55653">
    <property type="entry name" value="Ribosomal protein L9 C-domain"/>
    <property type="match status" value="1"/>
</dbReference>
<dbReference type="InterPro" id="IPR036935">
    <property type="entry name" value="Ribosomal_bL9_N_sf"/>
</dbReference>
<evidence type="ECO:0000256" key="7">
    <source>
        <dbReference type="HAMAP-Rule" id="MF_00503"/>
    </source>
</evidence>
<dbReference type="AlphaFoldDB" id="A0A6J4VWG2"/>
<evidence type="ECO:0000256" key="5">
    <source>
        <dbReference type="ARBA" id="ARBA00023274"/>
    </source>
</evidence>
<dbReference type="GO" id="GO:0019843">
    <property type="term" value="F:rRNA binding"/>
    <property type="evidence" value="ECO:0007669"/>
    <property type="project" value="UniProtKB-UniRule"/>
</dbReference>
<reference evidence="10" key="1">
    <citation type="submission" date="2020-02" db="EMBL/GenBank/DDBJ databases">
        <authorList>
            <person name="Meier V. D."/>
        </authorList>
    </citation>
    <scope>NUCLEOTIDE SEQUENCE</scope>
    <source>
        <strain evidence="10">AVDCRST_MAG86</strain>
    </source>
</reference>
<dbReference type="InterPro" id="IPR009027">
    <property type="entry name" value="Ribosomal_bL9/RNase_H1_N"/>
</dbReference>
<evidence type="ECO:0000259" key="9">
    <source>
        <dbReference type="PROSITE" id="PS00651"/>
    </source>
</evidence>
<evidence type="ECO:0000256" key="1">
    <source>
        <dbReference type="ARBA" id="ARBA00010605"/>
    </source>
</evidence>
<comment type="function">
    <text evidence="7">Binds to the 23S rRNA.</text>
</comment>
<dbReference type="Pfam" id="PF03948">
    <property type="entry name" value="Ribosomal_L9_C"/>
    <property type="match status" value="1"/>
</dbReference>
<dbReference type="Gene3D" id="3.10.430.100">
    <property type="entry name" value="Ribosomal protein L9, C-terminal domain"/>
    <property type="match status" value="1"/>
</dbReference>
<dbReference type="HAMAP" id="MF_00503">
    <property type="entry name" value="Ribosomal_bL9"/>
    <property type="match status" value="1"/>
</dbReference>
<evidence type="ECO:0000256" key="8">
    <source>
        <dbReference type="SAM" id="Coils"/>
    </source>
</evidence>
<dbReference type="Gene3D" id="3.40.5.10">
    <property type="entry name" value="Ribosomal protein L9, N-terminal domain"/>
    <property type="match status" value="1"/>
</dbReference>
<dbReference type="PROSITE" id="PS00651">
    <property type="entry name" value="RIBOSOMAL_L9"/>
    <property type="match status" value="1"/>
</dbReference>
<dbReference type="GO" id="GO:1990904">
    <property type="term" value="C:ribonucleoprotein complex"/>
    <property type="evidence" value="ECO:0007669"/>
    <property type="project" value="UniProtKB-KW"/>
</dbReference>
<dbReference type="InterPro" id="IPR000244">
    <property type="entry name" value="Ribosomal_bL9"/>
</dbReference>
<dbReference type="SUPFAM" id="SSF55658">
    <property type="entry name" value="L9 N-domain-like"/>
    <property type="match status" value="1"/>
</dbReference>
<keyword evidence="8" id="KW-0175">Coiled coil</keyword>
<evidence type="ECO:0000313" key="10">
    <source>
        <dbReference type="EMBL" id="CAA9584864.1"/>
    </source>
</evidence>
<sequence>MNVILLEPVEKLGEAGELVSVKPGFARNFLVPRGLALPATQANQRELNARLALRAKQLSARKADAERLRDLLADASVDIKVRAGEDRIYGSVTGRDIAEVLEQRFQIEIDRRKLELGESIKTLGEYTVVYKPHPEVPIDLKVVVSADSA</sequence>
<evidence type="ECO:0000256" key="4">
    <source>
        <dbReference type="ARBA" id="ARBA00022980"/>
    </source>
</evidence>
<dbReference type="NCBIfam" id="TIGR00158">
    <property type="entry name" value="L9"/>
    <property type="match status" value="1"/>
</dbReference>
<keyword evidence="4 7" id="KW-0689">Ribosomal protein</keyword>
<dbReference type="Pfam" id="PF01281">
    <property type="entry name" value="Ribosomal_L9_N"/>
    <property type="match status" value="1"/>
</dbReference>
<dbReference type="EMBL" id="CADCWP010000302">
    <property type="protein sequence ID" value="CAA9584864.1"/>
    <property type="molecule type" value="Genomic_DNA"/>
</dbReference>
<dbReference type="InterPro" id="IPR020069">
    <property type="entry name" value="Ribosomal_bL9_C"/>
</dbReference>
<keyword evidence="2 7" id="KW-0699">rRNA-binding</keyword>
<feature type="coiled-coil region" evidence="8">
    <location>
        <begin position="48"/>
        <end position="75"/>
    </location>
</feature>
<accession>A0A6J4VWG2</accession>
<gene>
    <name evidence="7" type="primary">rplI</name>
    <name evidence="10" type="ORF">AVDCRST_MAG86-3350</name>
</gene>
<keyword evidence="3 7" id="KW-0694">RNA-binding</keyword>
<protein>
    <recommendedName>
        <fullName evidence="6 7">Large ribosomal subunit protein bL9</fullName>
    </recommendedName>
</protein>
<dbReference type="GO" id="GO:0006412">
    <property type="term" value="P:translation"/>
    <property type="evidence" value="ECO:0007669"/>
    <property type="project" value="UniProtKB-UniRule"/>
</dbReference>
<dbReference type="GO" id="GO:0003735">
    <property type="term" value="F:structural constituent of ribosome"/>
    <property type="evidence" value="ECO:0007669"/>
    <property type="project" value="InterPro"/>
</dbReference>
<comment type="similarity">
    <text evidence="1 7">Belongs to the bacterial ribosomal protein bL9 family.</text>
</comment>
<dbReference type="InterPro" id="IPR036791">
    <property type="entry name" value="Ribosomal_bL9_C_sf"/>
</dbReference>